<dbReference type="EMBL" id="JBBBZM010000033">
    <property type="protein sequence ID" value="KAL0637553.1"/>
    <property type="molecule type" value="Genomic_DNA"/>
</dbReference>
<dbReference type="Proteomes" id="UP001447188">
    <property type="component" value="Unassembled WGS sequence"/>
</dbReference>
<accession>A0ABR3GNY6</accession>
<evidence type="ECO:0000313" key="1">
    <source>
        <dbReference type="EMBL" id="KAL0637553.1"/>
    </source>
</evidence>
<gene>
    <name evidence="1" type="ORF">Q9L58_003442</name>
</gene>
<name>A0ABR3GNY6_9PEZI</name>
<proteinExistence type="predicted"/>
<keyword evidence="2" id="KW-1185">Reference proteome</keyword>
<reference evidence="1 2" key="1">
    <citation type="submission" date="2024-02" db="EMBL/GenBank/DDBJ databases">
        <title>Discinaceae phylogenomics.</title>
        <authorList>
            <person name="Dirks A.C."/>
            <person name="James T.Y."/>
        </authorList>
    </citation>
    <scope>NUCLEOTIDE SEQUENCE [LARGE SCALE GENOMIC DNA]</scope>
    <source>
        <strain evidence="1 2">ACD0624</strain>
    </source>
</reference>
<organism evidence="1 2">
    <name type="scientific">Discina gigas</name>
    <dbReference type="NCBI Taxonomy" id="1032678"/>
    <lineage>
        <taxon>Eukaryota</taxon>
        <taxon>Fungi</taxon>
        <taxon>Dikarya</taxon>
        <taxon>Ascomycota</taxon>
        <taxon>Pezizomycotina</taxon>
        <taxon>Pezizomycetes</taxon>
        <taxon>Pezizales</taxon>
        <taxon>Discinaceae</taxon>
        <taxon>Discina</taxon>
    </lineage>
</organism>
<sequence length="140" mass="15816">MGLHVHIVKRLEMGKQEIDDQMGEPASVGEVEALQQNGHPNCIPVVEEFLMGMDYPGHLLCRINCVVWNVWGVLMVGQLGLSDENKCRLLPVTHQTSEISLWATVARISGLHDEFLVWMFVEIQNVPDLLRENAELISEE</sequence>
<protein>
    <submittedName>
        <fullName evidence="1">Uncharacterized protein</fullName>
    </submittedName>
</protein>
<comment type="caution">
    <text evidence="1">The sequence shown here is derived from an EMBL/GenBank/DDBJ whole genome shotgun (WGS) entry which is preliminary data.</text>
</comment>
<evidence type="ECO:0000313" key="2">
    <source>
        <dbReference type="Proteomes" id="UP001447188"/>
    </source>
</evidence>